<accession>A0AAU9MGC9</accession>
<sequence>MGKVGILTSEKSCINTEVIIKSNGKEFQVGVVEYTDYWSPFKPVPFNKVEESDVDEADEDGEDTAGISDTWMGEDENEPEEDGEFCPNRTYLVNSPMPESDVPIIGGNTQASPVEKSKRHPDVDLTERNFENNNQCT</sequence>
<feature type="compositionally biased region" description="Basic and acidic residues" evidence="1">
    <location>
        <begin position="120"/>
        <end position="130"/>
    </location>
</feature>
<feature type="compositionally biased region" description="Acidic residues" evidence="1">
    <location>
        <begin position="52"/>
        <end position="63"/>
    </location>
</feature>
<dbReference type="EMBL" id="CAKMRJ010001905">
    <property type="protein sequence ID" value="CAH1424787.1"/>
    <property type="molecule type" value="Genomic_DNA"/>
</dbReference>
<evidence type="ECO:0000313" key="3">
    <source>
        <dbReference type="Proteomes" id="UP001157418"/>
    </source>
</evidence>
<reference evidence="2 3" key="1">
    <citation type="submission" date="2022-01" db="EMBL/GenBank/DDBJ databases">
        <authorList>
            <person name="Xiong W."/>
            <person name="Schranz E."/>
        </authorList>
    </citation>
    <scope>NUCLEOTIDE SEQUENCE [LARGE SCALE GENOMIC DNA]</scope>
</reference>
<feature type="region of interest" description="Disordered" evidence="1">
    <location>
        <begin position="50"/>
        <end position="137"/>
    </location>
</feature>
<evidence type="ECO:0000256" key="1">
    <source>
        <dbReference type="SAM" id="MobiDB-lite"/>
    </source>
</evidence>
<dbReference type="Proteomes" id="UP001157418">
    <property type="component" value="Unassembled WGS sequence"/>
</dbReference>
<dbReference type="AlphaFoldDB" id="A0AAU9MGC9"/>
<organism evidence="2 3">
    <name type="scientific">Lactuca virosa</name>
    <dbReference type="NCBI Taxonomy" id="75947"/>
    <lineage>
        <taxon>Eukaryota</taxon>
        <taxon>Viridiplantae</taxon>
        <taxon>Streptophyta</taxon>
        <taxon>Embryophyta</taxon>
        <taxon>Tracheophyta</taxon>
        <taxon>Spermatophyta</taxon>
        <taxon>Magnoliopsida</taxon>
        <taxon>eudicotyledons</taxon>
        <taxon>Gunneridae</taxon>
        <taxon>Pentapetalae</taxon>
        <taxon>asterids</taxon>
        <taxon>campanulids</taxon>
        <taxon>Asterales</taxon>
        <taxon>Asteraceae</taxon>
        <taxon>Cichorioideae</taxon>
        <taxon>Cichorieae</taxon>
        <taxon>Lactucinae</taxon>
        <taxon>Lactuca</taxon>
    </lineage>
</organism>
<protein>
    <submittedName>
        <fullName evidence="2">Uncharacterized protein</fullName>
    </submittedName>
</protein>
<keyword evidence="3" id="KW-1185">Reference proteome</keyword>
<evidence type="ECO:0000313" key="2">
    <source>
        <dbReference type="EMBL" id="CAH1424787.1"/>
    </source>
</evidence>
<proteinExistence type="predicted"/>
<feature type="compositionally biased region" description="Acidic residues" evidence="1">
    <location>
        <begin position="72"/>
        <end position="84"/>
    </location>
</feature>
<gene>
    <name evidence="2" type="ORF">LVIROSA_LOCUS11967</name>
</gene>
<comment type="caution">
    <text evidence="2">The sequence shown here is derived from an EMBL/GenBank/DDBJ whole genome shotgun (WGS) entry which is preliminary data.</text>
</comment>
<name>A0AAU9MGC9_9ASTR</name>